<evidence type="ECO:0000256" key="2">
    <source>
        <dbReference type="ARBA" id="ARBA00005402"/>
    </source>
</evidence>
<evidence type="ECO:0000256" key="9">
    <source>
        <dbReference type="ARBA" id="ARBA00023011"/>
    </source>
</evidence>
<dbReference type="InterPro" id="IPR001171">
    <property type="entry name" value="ERG24_DHCR-like"/>
</dbReference>
<evidence type="ECO:0000256" key="11">
    <source>
        <dbReference type="ARBA" id="ARBA00023136"/>
    </source>
</evidence>
<feature type="transmembrane region" description="Helical" evidence="16">
    <location>
        <begin position="20"/>
        <end position="44"/>
    </location>
</feature>
<dbReference type="PANTHER" id="PTHR21257:SF52">
    <property type="entry name" value="DELTA(14)-STEROL REDUCTASE TM7SF2"/>
    <property type="match status" value="1"/>
</dbReference>
<evidence type="ECO:0000256" key="14">
    <source>
        <dbReference type="ARBA" id="ARBA00052254"/>
    </source>
</evidence>
<keyword evidence="10 16" id="KW-0443">Lipid metabolism</keyword>
<evidence type="ECO:0000313" key="17">
    <source>
        <dbReference type="EMBL" id="KAK5773612.1"/>
    </source>
</evidence>
<dbReference type="PROSITE" id="PS01017">
    <property type="entry name" value="STEROL_REDUCT_1"/>
    <property type="match status" value="1"/>
</dbReference>
<reference evidence="18" key="1">
    <citation type="submission" date="2023-07" db="EMBL/GenBank/DDBJ databases">
        <title>A draft genome of Kazachstania heterogenica Y-27499.</title>
        <authorList>
            <person name="Donic C."/>
            <person name="Kralova J.S."/>
            <person name="Fidel L."/>
            <person name="Ben-Dor S."/>
            <person name="Jung S."/>
        </authorList>
    </citation>
    <scope>NUCLEOTIDE SEQUENCE [LARGE SCALE GENOMIC DNA]</scope>
    <source>
        <strain evidence="18">Y27499</strain>
    </source>
</reference>
<evidence type="ECO:0000256" key="4">
    <source>
        <dbReference type="ARBA" id="ARBA00022692"/>
    </source>
</evidence>
<dbReference type="GO" id="GO:0006696">
    <property type="term" value="P:ergosterol biosynthetic process"/>
    <property type="evidence" value="ECO:0007669"/>
    <property type="project" value="TreeGrafter"/>
</dbReference>
<comment type="pathway">
    <text evidence="15">Steroid biosynthesis; zymosterol biosynthesis; zymosterol from lanosterol: step 2/6.</text>
</comment>
<keyword evidence="5" id="KW-0521">NADP</keyword>
<comment type="caution">
    <text evidence="17">The sequence shown here is derived from an EMBL/GenBank/DDBJ whole genome shotgun (WGS) entry which is preliminary data.</text>
</comment>
<accession>A0AAN8A5W3</accession>
<evidence type="ECO:0000256" key="1">
    <source>
        <dbReference type="ARBA" id="ARBA00004141"/>
    </source>
</evidence>
<dbReference type="GO" id="GO:0005789">
    <property type="term" value="C:endoplasmic reticulum membrane"/>
    <property type="evidence" value="ECO:0007669"/>
    <property type="project" value="TreeGrafter"/>
</dbReference>
<evidence type="ECO:0000256" key="10">
    <source>
        <dbReference type="ARBA" id="ARBA00023098"/>
    </source>
</evidence>
<evidence type="ECO:0000256" key="7">
    <source>
        <dbReference type="ARBA" id="ARBA00022989"/>
    </source>
</evidence>
<evidence type="ECO:0000256" key="3">
    <source>
        <dbReference type="ARBA" id="ARBA00022516"/>
    </source>
</evidence>
<dbReference type="Gene3D" id="1.20.120.1630">
    <property type="match status" value="1"/>
</dbReference>
<evidence type="ECO:0000256" key="12">
    <source>
        <dbReference type="ARBA" id="ARBA00023166"/>
    </source>
</evidence>
<keyword evidence="3 16" id="KW-0444">Lipid biosynthesis</keyword>
<dbReference type="GO" id="GO:0050613">
    <property type="term" value="F:Delta14-sterol reductase activity"/>
    <property type="evidence" value="ECO:0007669"/>
    <property type="project" value="UniProtKB-EC"/>
</dbReference>
<evidence type="ECO:0000313" key="18">
    <source>
        <dbReference type="Proteomes" id="UP001306508"/>
    </source>
</evidence>
<keyword evidence="7 16" id="KW-1133">Transmembrane helix</keyword>
<evidence type="ECO:0000256" key="16">
    <source>
        <dbReference type="RuleBase" id="RU369120"/>
    </source>
</evidence>
<evidence type="ECO:0000256" key="15">
    <source>
        <dbReference type="ARBA" id="ARBA00060638"/>
    </source>
</evidence>
<dbReference type="Proteomes" id="UP001306508">
    <property type="component" value="Unassembled WGS sequence"/>
</dbReference>
<dbReference type="PROSITE" id="PS01018">
    <property type="entry name" value="STEROL_REDUCT_2"/>
    <property type="match status" value="1"/>
</dbReference>
<feature type="transmembrane region" description="Helical" evidence="16">
    <location>
        <begin position="372"/>
        <end position="391"/>
    </location>
</feature>
<feature type="transmembrane region" description="Helical" evidence="16">
    <location>
        <begin position="64"/>
        <end position="83"/>
    </location>
</feature>
<feature type="transmembrane region" description="Helical" evidence="16">
    <location>
        <begin position="141"/>
        <end position="158"/>
    </location>
</feature>
<keyword evidence="4 16" id="KW-0812">Transmembrane</keyword>
<keyword evidence="6 16" id="KW-0752">Steroid biosynthesis</keyword>
<protein>
    <recommendedName>
        <fullName evidence="16">Delta(14)-sterol reductase</fullName>
    </recommendedName>
    <alternativeName>
        <fullName evidence="16">C-14 sterol reductase</fullName>
    </alternativeName>
    <alternativeName>
        <fullName evidence="16">Sterol C14-reductase</fullName>
    </alternativeName>
</protein>
<proteinExistence type="inferred from homology"/>
<keyword evidence="18" id="KW-1185">Reference proteome</keyword>
<evidence type="ECO:0000256" key="8">
    <source>
        <dbReference type="ARBA" id="ARBA00023002"/>
    </source>
</evidence>
<feature type="transmembrane region" description="Helical" evidence="16">
    <location>
        <begin position="265"/>
        <end position="284"/>
    </location>
</feature>
<dbReference type="AlphaFoldDB" id="A0AAN8A5W3"/>
<evidence type="ECO:0000256" key="5">
    <source>
        <dbReference type="ARBA" id="ARBA00022857"/>
    </source>
</evidence>
<organism evidence="17 18">
    <name type="scientific">Arxiozyma heterogenica</name>
    <dbReference type="NCBI Taxonomy" id="278026"/>
    <lineage>
        <taxon>Eukaryota</taxon>
        <taxon>Fungi</taxon>
        <taxon>Dikarya</taxon>
        <taxon>Ascomycota</taxon>
        <taxon>Saccharomycotina</taxon>
        <taxon>Saccharomycetes</taxon>
        <taxon>Saccharomycetales</taxon>
        <taxon>Saccharomycetaceae</taxon>
        <taxon>Arxiozyma</taxon>
    </lineage>
</organism>
<name>A0AAN8A5W3_9SACH</name>
<keyword evidence="9 16" id="KW-0756">Sterol biosynthesis</keyword>
<evidence type="ECO:0000256" key="13">
    <source>
        <dbReference type="ARBA" id="ARBA00023221"/>
    </source>
</evidence>
<feature type="transmembrane region" description="Helical" evidence="16">
    <location>
        <begin position="296"/>
        <end position="315"/>
    </location>
</feature>
<dbReference type="InterPro" id="IPR018083">
    <property type="entry name" value="Sterol_reductase_CS"/>
</dbReference>
<dbReference type="PANTHER" id="PTHR21257">
    <property type="entry name" value="DELTA(14)-STEROL REDUCTASE"/>
    <property type="match status" value="1"/>
</dbReference>
<sequence length="425" mass="49480">MGKRNTSKEVLNPKTTKFEFGGVLGSTLISLTLPVFTVVINHLITPNVSISHDPLFYLNPCKSHHLWIPYLSWFIVLAVLDILMPGHWVKGTVLRNGQRLDYKINGISNCLLLVFVLSLRWQMTNGQMPELQYLYNNYMELNIITCIFSFYLATWVYLRSFINENKRILALGGNSGNVLYDWFIGRELNPRSIGGLLDIKLFCELRPGMLLWFLINLSCLHHVYLEIGTWNDSLCLITLLQSWYIFDGVLNEEGLLSMMDIVTDGFGFMLAFGDLALVPFTYALQARWLSTNPIVLGPWKIVAIVSLMALGYTVFHLSNQQKSLFKQGKLPNMKFIPTERGTKLLCDGWWSVSQHINYLGDWMISLSWCLTTWFNTPLTYYYSFYFAILLLHRQMRDEEKCHKKYGKDWEEYQRRVPYKIIPYIY</sequence>
<dbReference type="Pfam" id="PF01222">
    <property type="entry name" value="ERG4_ERG24"/>
    <property type="match status" value="1"/>
</dbReference>
<comment type="similarity">
    <text evidence="2 16">Belongs to the ERG4/ERG24 family.</text>
</comment>
<keyword evidence="13 16" id="KW-0753">Steroid metabolism</keyword>
<dbReference type="FunFam" id="1.20.120.1630:FF:000009">
    <property type="entry name" value="C-14 sterol reductase"/>
    <property type="match status" value="1"/>
</dbReference>
<feature type="transmembrane region" description="Helical" evidence="16">
    <location>
        <begin position="209"/>
        <end position="225"/>
    </location>
</feature>
<gene>
    <name evidence="17" type="ORF">RI543_005130</name>
</gene>
<dbReference type="EMBL" id="JAWIZZ010000073">
    <property type="protein sequence ID" value="KAK5773612.1"/>
    <property type="molecule type" value="Genomic_DNA"/>
</dbReference>
<keyword evidence="12 16" id="KW-1207">Sterol metabolism</keyword>
<keyword evidence="8 16" id="KW-0560">Oxidoreductase</keyword>
<evidence type="ECO:0000256" key="6">
    <source>
        <dbReference type="ARBA" id="ARBA00022955"/>
    </source>
</evidence>
<keyword evidence="11 16" id="KW-0472">Membrane</keyword>
<comment type="subcellular location">
    <subcellularLocation>
        <location evidence="1">Membrane</location>
        <topology evidence="1">Multi-pass membrane protein</topology>
    </subcellularLocation>
</comment>
<feature type="transmembrane region" description="Helical" evidence="16">
    <location>
        <begin position="104"/>
        <end position="121"/>
    </location>
</feature>
<comment type="catalytic activity">
    <reaction evidence="14">
        <text>4,4-dimethyl-5alpha-cholesta-8,24-dien-3beta-ol + NADP(+) = 4,4-dimethyl-5alpha-cholesta-8,14,24-trien-3beta-ol + NADPH + H(+)</text>
        <dbReference type="Rhea" id="RHEA:18561"/>
        <dbReference type="ChEBI" id="CHEBI:15378"/>
        <dbReference type="ChEBI" id="CHEBI:17813"/>
        <dbReference type="ChEBI" id="CHEBI:18364"/>
        <dbReference type="ChEBI" id="CHEBI:57783"/>
        <dbReference type="ChEBI" id="CHEBI:58349"/>
        <dbReference type="EC" id="1.3.1.70"/>
    </reaction>
    <physiologicalReaction direction="right-to-left" evidence="14">
        <dbReference type="Rhea" id="RHEA:18563"/>
    </physiologicalReaction>
</comment>